<accession>A0AA39ZTW3</accession>
<reference evidence="3" key="1">
    <citation type="submission" date="2023-06" db="EMBL/GenBank/DDBJ databases">
        <title>Genome-scale phylogeny and comparative genomics of the fungal order Sordariales.</title>
        <authorList>
            <consortium name="Lawrence Berkeley National Laboratory"/>
            <person name="Hensen N."/>
            <person name="Bonometti L."/>
            <person name="Westerberg I."/>
            <person name="Brannstrom I.O."/>
            <person name="Guillou S."/>
            <person name="Cros-Aarteil S."/>
            <person name="Calhoun S."/>
            <person name="Haridas S."/>
            <person name="Kuo A."/>
            <person name="Mondo S."/>
            <person name="Pangilinan J."/>
            <person name="Riley R."/>
            <person name="LaButti K."/>
            <person name="Andreopoulos B."/>
            <person name="Lipzen A."/>
            <person name="Chen C."/>
            <person name="Yanf M."/>
            <person name="Daum C."/>
            <person name="Ng V."/>
            <person name="Clum A."/>
            <person name="Steindorff A."/>
            <person name="Ohm R."/>
            <person name="Martin F."/>
            <person name="Silar P."/>
            <person name="Natvig D."/>
            <person name="Lalanne C."/>
            <person name="Gautier V."/>
            <person name="Ament-velasquez S.L."/>
            <person name="Kruys A."/>
            <person name="Hutchinson M.I."/>
            <person name="Powell A.J."/>
            <person name="Barry K."/>
            <person name="Miller A.N."/>
            <person name="Grigoriev I.V."/>
            <person name="Debuchy R."/>
            <person name="Gladieux P."/>
            <person name="Thoren M.H."/>
            <person name="Johannesson H."/>
        </authorList>
    </citation>
    <scope>NUCLEOTIDE SEQUENCE</scope>
    <source>
        <strain evidence="3">SMH2392-1A</strain>
    </source>
</reference>
<feature type="chain" id="PRO_5041400504" evidence="2">
    <location>
        <begin position="18"/>
        <end position="198"/>
    </location>
</feature>
<evidence type="ECO:0000256" key="2">
    <source>
        <dbReference type="SAM" id="SignalP"/>
    </source>
</evidence>
<evidence type="ECO:0000313" key="3">
    <source>
        <dbReference type="EMBL" id="KAK0703434.1"/>
    </source>
</evidence>
<proteinExistence type="predicted"/>
<evidence type="ECO:0000256" key="1">
    <source>
        <dbReference type="SAM" id="MobiDB-lite"/>
    </source>
</evidence>
<organism evidence="3 4">
    <name type="scientific">Lasiosphaeria miniovina</name>
    <dbReference type="NCBI Taxonomy" id="1954250"/>
    <lineage>
        <taxon>Eukaryota</taxon>
        <taxon>Fungi</taxon>
        <taxon>Dikarya</taxon>
        <taxon>Ascomycota</taxon>
        <taxon>Pezizomycotina</taxon>
        <taxon>Sordariomycetes</taxon>
        <taxon>Sordariomycetidae</taxon>
        <taxon>Sordariales</taxon>
        <taxon>Lasiosphaeriaceae</taxon>
        <taxon>Lasiosphaeria</taxon>
    </lineage>
</organism>
<dbReference type="GeneID" id="85330809"/>
<feature type="signal peptide" evidence="2">
    <location>
        <begin position="1"/>
        <end position="17"/>
    </location>
</feature>
<dbReference type="Proteomes" id="UP001172101">
    <property type="component" value="Unassembled WGS sequence"/>
</dbReference>
<dbReference type="RefSeq" id="XP_060290293.1">
    <property type="nucleotide sequence ID" value="XM_060447539.1"/>
</dbReference>
<comment type="caution">
    <text evidence="3">The sequence shown here is derived from an EMBL/GenBank/DDBJ whole genome shotgun (WGS) entry which is preliminary data.</text>
</comment>
<feature type="region of interest" description="Disordered" evidence="1">
    <location>
        <begin position="93"/>
        <end position="112"/>
    </location>
</feature>
<dbReference type="AlphaFoldDB" id="A0AA39ZTW3"/>
<sequence length="198" mass="20629">MKFLVTTILTLASLALAQTPADLDCPTATKTTQPRRCSKTCDYSDCSFLTTIKNPCGCPASIPTATLIAPCAADCPYGGCDIEFRTSALACPTTSSTSRRRPRPTTSSTTTSSIPVVVTGITTLPPPIRSTPCPVITRTTSPADCPAIRCPVPTCVAQSTLAIPCNCTPKTLLYVQGCASTCPGGCLTRTQTISQVNC</sequence>
<evidence type="ECO:0000313" key="4">
    <source>
        <dbReference type="Proteomes" id="UP001172101"/>
    </source>
</evidence>
<keyword evidence="4" id="KW-1185">Reference proteome</keyword>
<gene>
    <name evidence="3" type="ORF">B0T26DRAFT_839104</name>
</gene>
<dbReference type="EMBL" id="JAUIRO010000008">
    <property type="protein sequence ID" value="KAK0703434.1"/>
    <property type="molecule type" value="Genomic_DNA"/>
</dbReference>
<name>A0AA39ZTW3_9PEZI</name>
<keyword evidence="2" id="KW-0732">Signal</keyword>
<protein>
    <submittedName>
        <fullName evidence="3">Uncharacterized protein</fullName>
    </submittedName>
</protein>